<dbReference type="SUPFAM" id="SSF55874">
    <property type="entry name" value="ATPase domain of HSP90 chaperone/DNA topoisomerase II/histidine kinase"/>
    <property type="match status" value="1"/>
</dbReference>
<dbReference type="InterPro" id="IPR003018">
    <property type="entry name" value="GAF"/>
</dbReference>
<dbReference type="SMART" id="SM00388">
    <property type="entry name" value="HisKA"/>
    <property type="match status" value="1"/>
</dbReference>
<evidence type="ECO:0000313" key="10">
    <source>
        <dbReference type="Proteomes" id="UP000290253"/>
    </source>
</evidence>
<dbReference type="Proteomes" id="UP000290253">
    <property type="component" value="Unassembled WGS sequence"/>
</dbReference>
<evidence type="ECO:0000256" key="6">
    <source>
        <dbReference type="SAM" id="Coils"/>
    </source>
</evidence>
<feature type="domain" description="Histidine kinase" evidence="8">
    <location>
        <begin position="499"/>
        <end position="708"/>
    </location>
</feature>
<dbReference type="GO" id="GO:0007234">
    <property type="term" value="P:osmosensory signaling via phosphorelay pathway"/>
    <property type="evidence" value="ECO:0007669"/>
    <property type="project" value="TreeGrafter"/>
</dbReference>
<dbReference type="Pfam" id="PF02518">
    <property type="entry name" value="HATPase_c"/>
    <property type="match status" value="1"/>
</dbReference>
<feature type="transmembrane region" description="Helical" evidence="7">
    <location>
        <begin position="86"/>
        <end position="106"/>
    </location>
</feature>
<dbReference type="FunFam" id="1.10.287.130:FF:000070">
    <property type="entry name" value="Histidine kinase sensor protein"/>
    <property type="match status" value="1"/>
</dbReference>
<dbReference type="Gene3D" id="3.30.565.10">
    <property type="entry name" value="Histidine kinase-like ATPase, C-terminal domain"/>
    <property type="match status" value="1"/>
</dbReference>
<keyword evidence="7" id="KW-0812">Transmembrane</keyword>
<dbReference type="Pfam" id="PF00512">
    <property type="entry name" value="HisKA"/>
    <property type="match status" value="1"/>
</dbReference>
<dbReference type="PRINTS" id="PR00344">
    <property type="entry name" value="BCTRLSENSOR"/>
</dbReference>
<dbReference type="OrthoDB" id="9813394at2"/>
<dbReference type="InterPro" id="IPR036097">
    <property type="entry name" value="HisK_dim/P_sf"/>
</dbReference>
<evidence type="ECO:0000259" key="8">
    <source>
        <dbReference type="PROSITE" id="PS50109"/>
    </source>
</evidence>
<dbReference type="GO" id="GO:0000155">
    <property type="term" value="F:phosphorelay sensor kinase activity"/>
    <property type="evidence" value="ECO:0007669"/>
    <property type="project" value="InterPro"/>
</dbReference>
<name>A0A4Q1SED3_9BACT</name>
<dbReference type="InterPro" id="IPR003661">
    <property type="entry name" value="HisK_dim/P_dom"/>
</dbReference>
<dbReference type="SMART" id="SM00065">
    <property type="entry name" value="GAF"/>
    <property type="match status" value="1"/>
</dbReference>
<comment type="caution">
    <text evidence="9">The sequence shown here is derived from an EMBL/GenBank/DDBJ whole genome shotgun (WGS) entry which is preliminary data.</text>
</comment>
<dbReference type="Pfam" id="PF05227">
    <property type="entry name" value="CHASE3"/>
    <property type="match status" value="1"/>
</dbReference>
<protein>
    <recommendedName>
        <fullName evidence="2">histidine kinase</fullName>
        <ecNumber evidence="2">2.7.13.3</ecNumber>
    </recommendedName>
</protein>
<keyword evidence="7" id="KW-0472">Membrane</keyword>
<dbReference type="SUPFAM" id="SSF55781">
    <property type="entry name" value="GAF domain-like"/>
    <property type="match status" value="1"/>
</dbReference>
<dbReference type="CDD" id="cd00082">
    <property type="entry name" value="HisKA"/>
    <property type="match status" value="1"/>
</dbReference>
<feature type="transmembrane region" description="Helical" evidence="7">
    <location>
        <begin position="260"/>
        <end position="282"/>
    </location>
</feature>
<evidence type="ECO:0000256" key="7">
    <source>
        <dbReference type="SAM" id="Phobius"/>
    </source>
</evidence>
<evidence type="ECO:0000313" key="9">
    <source>
        <dbReference type="EMBL" id="RXS95288.1"/>
    </source>
</evidence>
<dbReference type="InterPro" id="IPR036890">
    <property type="entry name" value="HATPase_C_sf"/>
</dbReference>
<dbReference type="InterPro" id="IPR007891">
    <property type="entry name" value="CHASE3"/>
</dbReference>
<dbReference type="InterPro" id="IPR004358">
    <property type="entry name" value="Sig_transdc_His_kin-like_C"/>
</dbReference>
<dbReference type="EMBL" id="SDMK01000002">
    <property type="protein sequence ID" value="RXS95288.1"/>
    <property type="molecule type" value="Genomic_DNA"/>
</dbReference>
<accession>A0A4Q1SED3</accession>
<dbReference type="InterPro" id="IPR003594">
    <property type="entry name" value="HATPase_dom"/>
</dbReference>
<dbReference type="AlphaFoldDB" id="A0A4Q1SED3"/>
<comment type="catalytic activity">
    <reaction evidence="1">
        <text>ATP + protein L-histidine = ADP + protein N-phospho-L-histidine.</text>
        <dbReference type="EC" id="2.7.13.3"/>
    </reaction>
</comment>
<keyword evidence="7" id="KW-1133">Transmembrane helix</keyword>
<dbReference type="PANTHER" id="PTHR42878:SF15">
    <property type="entry name" value="BACTERIOPHYTOCHROME"/>
    <property type="match status" value="1"/>
</dbReference>
<evidence type="ECO:0000256" key="1">
    <source>
        <dbReference type="ARBA" id="ARBA00000085"/>
    </source>
</evidence>
<dbReference type="GO" id="GO:0030295">
    <property type="term" value="F:protein kinase activator activity"/>
    <property type="evidence" value="ECO:0007669"/>
    <property type="project" value="TreeGrafter"/>
</dbReference>
<dbReference type="Gene3D" id="3.30.450.40">
    <property type="match status" value="1"/>
</dbReference>
<keyword evidence="3" id="KW-0597">Phosphoprotein</keyword>
<dbReference type="PROSITE" id="PS50109">
    <property type="entry name" value="HIS_KIN"/>
    <property type="match status" value="1"/>
</dbReference>
<dbReference type="CDD" id="cd19410">
    <property type="entry name" value="HK9-like_sensor"/>
    <property type="match status" value="1"/>
</dbReference>
<sequence>MLRPILFAAPVTSAFFPVRDGIHSILKCEDSVCSCRAACRPHSTSKLKFFRYRSESTSVSVPYDRPDQKLRSLFFVSPAIRTSKPLLTGALLLVLAIICLNSWLALRSIEVLNRSEYWVAHTWQVIQQLEHVISSAKDGESGARGFLLTGDDSYLAPYTRARQVLPGEIDEVQKLTSDNPDEQKRVIELREVVNSRLQLLEQGIEGKRGGDATPLQLMVVSGTGEAEMDRTREIVSSMQAEEQGLLAQRTSHSASARRRAIWSVLFASTFDVVMIGLAFWMFNRERGFRQRADFVASRLEKLQSISDTGLNRLDSAELTIALTGRLRSVLHADSVVFCNWNDDEIEVVHGDGIPVRPGRKITLDPSGPLYLAGVEKRLIRAQGEESKAIPFPALSSQMAVVLVMPVIVANEVRALLLAGTHQARSFAVQDEQLLTLAADRIGLALDRARAYEAEHAARQRAEAAAAEVTALNAELEDRVRIRTAELEATNRELEAFSYSVSHDLRAPLRSVDGFSLALEEDFMESLNEEGRDFIRRIRAGVQRMGQLIDSLLQLSRITRAEIAYESFNLSELAEEVANELRAQNPDRNLAFHIQPDMQVQADPRLLRVALENLLGNAVKFTAKKPAAVIDVGYIPESGEYYVRDNGAGFDMQYANKLFVAFQRLHGDKDFKGSGIGLATVARVIRRHHGTMRAEAKLNEGATFTFTLR</sequence>
<evidence type="ECO:0000256" key="5">
    <source>
        <dbReference type="ARBA" id="ARBA00022777"/>
    </source>
</evidence>
<dbReference type="InterPro" id="IPR029016">
    <property type="entry name" value="GAF-like_dom_sf"/>
</dbReference>
<dbReference type="SUPFAM" id="SSF47384">
    <property type="entry name" value="Homodimeric domain of signal transducing histidine kinase"/>
    <property type="match status" value="1"/>
</dbReference>
<feature type="coiled-coil region" evidence="6">
    <location>
        <begin position="458"/>
        <end position="492"/>
    </location>
</feature>
<dbReference type="EC" id="2.7.13.3" evidence="2"/>
<dbReference type="InterPro" id="IPR050351">
    <property type="entry name" value="BphY/WalK/GraS-like"/>
</dbReference>
<evidence type="ECO:0000256" key="4">
    <source>
        <dbReference type="ARBA" id="ARBA00022679"/>
    </source>
</evidence>
<dbReference type="FunFam" id="3.30.565.10:FF:000006">
    <property type="entry name" value="Sensor histidine kinase WalK"/>
    <property type="match status" value="1"/>
</dbReference>
<keyword evidence="6" id="KW-0175">Coiled coil</keyword>
<keyword evidence="4" id="KW-0808">Transferase</keyword>
<keyword evidence="5" id="KW-0418">Kinase</keyword>
<dbReference type="SMART" id="SM00387">
    <property type="entry name" value="HATPase_c"/>
    <property type="match status" value="1"/>
</dbReference>
<dbReference type="GO" id="GO:0000156">
    <property type="term" value="F:phosphorelay response regulator activity"/>
    <property type="evidence" value="ECO:0007669"/>
    <property type="project" value="TreeGrafter"/>
</dbReference>
<proteinExistence type="predicted"/>
<dbReference type="InterPro" id="IPR005467">
    <property type="entry name" value="His_kinase_dom"/>
</dbReference>
<evidence type="ECO:0000256" key="2">
    <source>
        <dbReference type="ARBA" id="ARBA00012438"/>
    </source>
</evidence>
<reference evidence="9 10" key="1">
    <citation type="journal article" date="2016" name="Int. J. Syst. Evol. Microbiol.">
        <title>Acidipila dinghuensis sp. nov., an acidobacterium isolated from forest soil.</title>
        <authorList>
            <person name="Jiang Y.W."/>
            <person name="Wang J."/>
            <person name="Chen M.H."/>
            <person name="Lv Y.Y."/>
            <person name="Qiu L.H."/>
        </authorList>
    </citation>
    <scope>NUCLEOTIDE SEQUENCE [LARGE SCALE GENOMIC DNA]</scope>
    <source>
        <strain evidence="9 10">DHOF10</strain>
    </source>
</reference>
<dbReference type="PANTHER" id="PTHR42878">
    <property type="entry name" value="TWO-COMPONENT HISTIDINE KINASE"/>
    <property type="match status" value="1"/>
</dbReference>
<dbReference type="Gene3D" id="1.10.287.130">
    <property type="match status" value="1"/>
</dbReference>
<evidence type="ECO:0000256" key="3">
    <source>
        <dbReference type="ARBA" id="ARBA00022553"/>
    </source>
</evidence>
<organism evidence="9 10">
    <name type="scientific">Silvibacterium dinghuense</name>
    <dbReference type="NCBI Taxonomy" id="1560006"/>
    <lineage>
        <taxon>Bacteria</taxon>
        <taxon>Pseudomonadati</taxon>
        <taxon>Acidobacteriota</taxon>
        <taxon>Terriglobia</taxon>
        <taxon>Terriglobales</taxon>
        <taxon>Acidobacteriaceae</taxon>
        <taxon>Silvibacterium</taxon>
    </lineage>
</organism>
<gene>
    <name evidence="9" type="ORF">ESZ00_11905</name>
</gene>
<keyword evidence="10" id="KW-1185">Reference proteome</keyword>